<dbReference type="InterPro" id="IPR029041">
    <property type="entry name" value="FAD-linked_oxidoreductase-like"/>
</dbReference>
<dbReference type="SUPFAM" id="SSF51730">
    <property type="entry name" value="FAD-linked oxidoreductase"/>
    <property type="match status" value="1"/>
</dbReference>
<dbReference type="AlphaFoldDB" id="A0A6J6LT14"/>
<protein>
    <submittedName>
        <fullName evidence="7">Unannotated protein</fullName>
    </submittedName>
</protein>
<dbReference type="PANTHER" id="PTHR45754">
    <property type="entry name" value="METHYLENETETRAHYDROFOLATE REDUCTASE"/>
    <property type="match status" value="1"/>
</dbReference>
<evidence type="ECO:0000256" key="6">
    <source>
        <dbReference type="ARBA" id="ARBA00023002"/>
    </source>
</evidence>
<proteinExistence type="inferred from homology"/>
<evidence type="ECO:0000313" key="8">
    <source>
        <dbReference type="EMBL" id="CAB5011485.1"/>
    </source>
</evidence>
<dbReference type="InterPro" id="IPR003171">
    <property type="entry name" value="Mehydrof_redctse-like"/>
</dbReference>
<evidence type="ECO:0000256" key="4">
    <source>
        <dbReference type="ARBA" id="ARBA00022630"/>
    </source>
</evidence>
<keyword evidence="5" id="KW-0274">FAD</keyword>
<evidence type="ECO:0000256" key="3">
    <source>
        <dbReference type="ARBA" id="ARBA00006743"/>
    </source>
</evidence>
<dbReference type="GO" id="GO:0035999">
    <property type="term" value="P:tetrahydrofolate interconversion"/>
    <property type="evidence" value="ECO:0007669"/>
    <property type="project" value="UniProtKB-UniPathway"/>
</dbReference>
<keyword evidence="6" id="KW-0560">Oxidoreductase</keyword>
<gene>
    <name evidence="7" type="ORF">UFOPK2242_01184</name>
    <name evidence="8" type="ORF">UFOPK4071_00743</name>
</gene>
<name>A0A6J6LT14_9ZZZZ</name>
<dbReference type="GO" id="GO:0005829">
    <property type="term" value="C:cytosol"/>
    <property type="evidence" value="ECO:0007669"/>
    <property type="project" value="TreeGrafter"/>
</dbReference>
<dbReference type="CDD" id="cd00537">
    <property type="entry name" value="MTHFR"/>
    <property type="match status" value="1"/>
</dbReference>
<accession>A0A6J6LT14</accession>
<evidence type="ECO:0000313" key="7">
    <source>
        <dbReference type="EMBL" id="CAB4664997.1"/>
    </source>
</evidence>
<keyword evidence="4" id="KW-0285">Flavoprotein</keyword>
<dbReference type="PANTHER" id="PTHR45754:SF3">
    <property type="entry name" value="METHYLENETETRAHYDROFOLATE REDUCTASE (NADPH)"/>
    <property type="match status" value="1"/>
</dbReference>
<dbReference type="UniPathway" id="UPA00193"/>
<comment type="pathway">
    <text evidence="2">One-carbon metabolism; tetrahydrofolate interconversion.</text>
</comment>
<dbReference type="GO" id="GO:0009086">
    <property type="term" value="P:methionine biosynthetic process"/>
    <property type="evidence" value="ECO:0007669"/>
    <property type="project" value="TreeGrafter"/>
</dbReference>
<comment type="similarity">
    <text evidence="3">Belongs to the methylenetetrahydrofolate reductase family.</text>
</comment>
<comment type="cofactor">
    <cofactor evidence="1">
        <name>FAD</name>
        <dbReference type="ChEBI" id="CHEBI:57692"/>
    </cofactor>
</comment>
<dbReference type="GO" id="GO:0004489">
    <property type="term" value="F:methylenetetrahydrofolate reductase [NAD(P)H] activity"/>
    <property type="evidence" value="ECO:0007669"/>
    <property type="project" value="InterPro"/>
</dbReference>
<evidence type="ECO:0000256" key="2">
    <source>
        <dbReference type="ARBA" id="ARBA00004777"/>
    </source>
</evidence>
<evidence type="ECO:0000256" key="1">
    <source>
        <dbReference type="ARBA" id="ARBA00001974"/>
    </source>
</evidence>
<dbReference type="EMBL" id="CAFBPF010000079">
    <property type="protein sequence ID" value="CAB5011485.1"/>
    <property type="molecule type" value="Genomic_DNA"/>
</dbReference>
<reference evidence="7" key="1">
    <citation type="submission" date="2020-05" db="EMBL/GenBank/DDBJ databases">
        <authorList>
            <person name="Chiriac C."/>
            <person name="Salcher M."/>
            <person name="Ghai R."/>
            <person name="Kavagutti S V."/>
        </authorList>
    </citation>
    <scope>NUCLEOTIDE SEQUENCE</scope>
</reference>
<dbReference type="GO" id="GO:0071949">
    <property type="term" value="F:FAD binding"/>
    <property type="evidence" value="ECO:0007669"/>
    <property type="project" value="TreeGrafter"/>
</dbReference>
<dbReference type="EMBL" id="CAEZWM010000161">
    <property type="protein sequence ID" value="CAB4664997.1"/>
    <property type="molecule type" value="Genomic_DNA"/>
</dbReference>
<dbReference type="Gene3D" id="3.20.20.220">
    <property type="match status" value="1"/>
</dbReference>
<evidence type="ECO:0000256" key="5">
    <source>
        <dbReference type="ARBA" id="ARBA00022827"/>
    </source>
</evidence>
<organism evidence="7">
    <name type="scientific">freshwater metagenome</name>
    <dbReference type="NCBI Taxonomy" id="449393"/>
    <lineage>
        <taxon>unclassified sequences</taxon>
        <taxon>metagenomes</taxon>
        <taxon>ecological metagenomes</taxon>
    </lineage>
</organism>
<sequence>MKIADALKAGPCYSFEFFPPRSEEAERNLATAIRELAPLAPAYVSVTYGAGGSTRDRTHDLVVEILRDTGITPMAHLTCACHSRQELVDVVTRYRDAGIENILALGGDPPADSDQPPGELKYASELVDLIRGVGDFSIGVAAHPEPHPHSPSIEEDRRRTAEKLSKADFAVTQFFFDARHYFDLVESLHELGVDKPVIAGIMPATSMRSITRMSELQGSEFPKDLAAKLEAAEPDGPEAVHRVGVEEATRLCRELLDGGAPGLHFFTLNRSMATREIYEALGL</sequence>
<dbReference type="Pfam" id="PF02219">
    <property type="entry name" value="MTHFR"/>
    <property type="match status" value="1"/>
</dbReference>